<comment type="caution">
    <text evidence="1">The sequence shown here is derived from an EMBL/GenBank/DDBJ whole genome shotgun (WGS) entry which is preliminary data.</text>
</comment>
<dbReference type="Pfam" id="PF13489">
    <property type="entry name" value="Methyltransf_23"/>
    <property type="match status" value="1"/>
</dbReference>
<dbReference type="SUPFAM" id="SSF53335">
    <property type="entry name" value="S-adenosyl-L-methionine-dependent methyltransferases"/>
    <property type="match status" value="1"/>
</dbReference>
<organism evidence="1">
    <name type="scientific">marine sediment metagenome</name>
    <dbReference type="NCBI Taxonomy" id="412755"/>
    <lineage>
        <taxon>unclassified sequences</taxon>
        <taxon>metagenomes</taxon>
        <taxon>ecological metagenomes</taxon>
    </lineage>
</organism>
<reference evidence="1" key="1">
    <citation type="journal article" date="2015" name="Nature">
        <title>Complex archaea that bridge the gap between prokaryotes and eukaryotes.</title>
        <authorList>
            <person name="Spang A."/>
            <person name="Saw J.H."/>
            <person name="Jorgensen S.L."/>
            <person name="Zaremba-Niedzwiedzka K."/>
            <person name="Martijn J."/>
            <person name="Lind A.E."/>
            <person name="van Eijk R."/>
            <person name="Schleper C."/>
            <person name="Guy L."/>
            <person name="Ettema T.J."/>
        </authorList>
    </citation>
    <scope>NUCLEOTIDE SEQUENCE</scope>
</reference>
<accession>A0A0F8YQR4</accession>
<evidence type="ECO:0000313" key="1">
    <source>
        <dbReference type="EMBL" id="KKK76120.1"/>
    </source>
</evidence>
<dbReference type="Gene3D" id="3.40.50.150">
    <property type="entry name" value="Vaccinia Virus protein VP39"/>
    <property type="match status" value="1"/>
</dbReference>
<gene>
    <name evidence="1" type="ORF">LCGC14_2866850</name>
</gene>
<evidence type="ECO:0008006" key="2">
    <source>
        <dbReference type="Google" id="ProtNLM"/>
    </source>
</evidence>
<protein>
    <recommendedName>
        <fullName evidence="2">Methyltransferase type 11 domain-containing protein</fullName>
    </recommendedName>
</protein>
<sequence length="131" mass="15440">YNVTFADVDSPHLRIVKALSNEMKVNSKFVSLPSSFTDKSEIIICVQVLEHAKDPEEILRFFYDHLRDNGLLILETFFDDVQGLAPYHLKENMTKGYNNPEYWKQILLSHGFHPLMQWDQSEWRLLIKITK</sequence>
<dbReference type="InterPro" id="IPR029063">
    <property type="entry name" value="SAM-dependent_MTases_sf"/>
</dbReference>
<proteinExistence type="predicted"/>
<dbReference type="AlphaFoldDB" id="A0A0F8YQR4"/>
<feature type="non-terminal residue" evidence="1">
    <location>
        <position position="1"/>
    </location>
</feature>
<name>A0A0F8YQR4_9ZZZZ</name>
<dbReference type="EMBL" id="LAZR01055547">
    <property type="protein sequence ID" value="KKK76120.1"/>
    <property type="molecule type" value="Genomic_DNA"/>
</dbReference>